<protein>
    <submittedName>
        <fullName evidence="1">Uncharacterized protein</fullName>
    </submittedName>
</protein>
<accession>A0A0F0CSA9</accession>
<dbReference type="EMBL" id="JYNY01000369">
    <property type="protein sequence ID" value="KJJ84406.1"/>
    <property type="molecule type" value="Genomic_DNA"/>
</dbReference>
<evidence type="ECO:0000313" key="2">
    <source>
        <dbReference type="Proteomes" id="UP000033428"/>
    </source>
</evidence>
<dbReference type="Proteomes" id="UP000033428">
    <property type="component" value="Unassembled WGS sequence"/>
</dbReference>
<evidence type="ECO:0000313" key="1">
    <source>
        <dbReference type="EMBL" id="KJJ84406.1"/>
    </source>
</evidence>
<dbReference type="AlphaFoldDB" id="A0A0F0CSA9"/>
<keyword evidence="2" id="KW-1185">Reference proteome</keyword>
<proteinExistence type="predicted"/>
<name>A0A0F0CSA9_9BACT</name>
<gene>
    <name evidence="1" type="ORF">OMAG_001726</name>
</gene>
<reference evidence="1 2" key="1">
    <citation type="submission" date="2015-02" db="EMBL/GenBank/DDBJ databases">
        <title>Single-cell genomics of uncultivated deep-branching MTB reveals a conserved set of magnetosome genes.</title>
        <authorList>
            <person name="Kolinko S."/>
            <person name="Richter M."/>
            <person name="Glockner F.O."/>
            <person name="Brachmann A."/>
            <person name="Schuler D."/>
        </authorList>
    </citation>
    <scope>NUCLEOTIDE SEQUENCE [LARGE SCALE GENOMIC DNA]</scope>
    <source>
        <strain evidence="1">SKK-01</strain>
    </source>
</reference>
<comment type="caution">
    <text evidence="1">The sequence shown here is derived from an EMBL/GenBank/DDBJ whole genome shotgun (WGS) entry which is preliminary data.</text>
</comment>
<organism evidence="1 2">
    <name type="scientific">Candidatus Omnitrophus magneticus</name>
    <dbReference type="NCBI Taxonomy" id="1609969"/>
    <lineage>
        <taxon>Bacteria</taxon>
        <taxon>Pseudomonadati</taxon>
        <taxon>Candidatus Omnitrophota</taxon>
        <taxon>Candidatus Omnitrophus</taxon>
    </lineage>
</organism>
<sequence length="620" mass="71581">MGKNIWYFVETVDDVIDFPGHNTISLSPEASYKLHLKGVDYSILEDYYAEEEIFVSQDEYFFDQLAWFKKIDNFLRESIPEINKLNIEPAYCHYYRIKCFVDSVIILSRVFKKVVSELAPDKVVYVGEKEEKDFYHDFYAPFASQKKIIPGILRQVLSGQKILFEIQAANPSKAICHDGADNFFLSFLKRVIKTRGLEGFWEAFKYFEFSYRVKKEEKTLNILSLHAGCSAVDSLIKENLKSGGKVFLKNTASQIKLLNFPRTKKMLELDTPRMLEQKAVFGKKLNIVFENLIKELDLFSWIDAKSGIHASDIIYPYFKIFFSDTLATDISKAFILKDFLKNEKIDFVAARSGSEREAVSSLMATCSSSVSKICFQHSSGAFDGKREHITELGHFDYYFTMHDDAEKHMKSIKTSYTGDCKIFQDASHIEIVKKKWKKYHPAKGTVMYIPTKLFLGFRNYNGYLYPITWYFELQKAFVNLFSRRKDLNFIFKYAPGQDWSMNSIINYINDKKIANIKIISKPVAECAALAERVILDFPSTSLYEVAVCSRPVFCVYHELVEMRPDAKVLFGESLYPFNEIHSAIGAVNKFLDSNPDKFKVDITTSKRNTLNILKSLAQKL</sequence>